<dbReference type="InterPro" id="IPR004117">
    <property type="entry name" value="7tm6_olfct_rcpt"/>
</dbReference>
<evidence type="ECO:0000313" key="12">
    <source>
        <dbReference type="Proteomes" id="UP001607303"/>
    </source>
</evidence>
<evidence type="ECO:0000256" key="2">
    <source>
        <dbReference type="ARBA" id="ARBA00022475"/>
    </source>
</evidence>
<dbReference type="Pfam" id="PF02949">
    <property type="entry name" value="7tm_6"/>
    <property type="match status" value="4"/>
</dbReference>
<comment type="subcellular location">
    <subcellularLocation>
        <location evidence="1">Cell membrane</location>
        <topology evidence="1">Multi-pass membrane protein</topology>
    </subcellularLocation>
</comment>
<feature type="transmembrane region" description="Helical" evidence="10">
    <location>
        <begin position="34"/>
        <end position="52"/>
    </location>
</feature>
<evidence type="ECO:0000256" key="7">
    <source>
        <dbReference type="ARBA" id="ARBA00023136"/>
    </source>
</evidence>
<reference evidence="11 12" key="1">
    <citation type="journal article" date="2024" name="Ann. Entomol. Soc. Am.">
        <title>Genomic analyses of the southern and eastern yellowjacket wasps (Hymenoptera: Vespidae) reveal evolutionary signatures of social life.</title>
        <authorList>
            <person name="Catto M.A."/>
            <person name="Caine P.B."/>
            <person name="Orr S.E."/>
            <person name="Hunt B.G."/>
            <person name="Goodisman M.A.D."/>
        </authorList>
    </citation>
    <scope>NUCLEOTIDE SEQUENCE [LARGE SCALE GENOMIC DNA]</scope>
    <source>
        <strain evidence="11">232</strain>
        <tissue evidence="11">Head and thorax</tissue>
    </source>
</reference>
<feature type="transmembrane region" description="Helical" evidence="10">
    <location>
        <begin position="1245"/>
        <end position="1264"/>
    </location>
</feature>
<evidence type="ECO:0000256" key="9">
    <source>
        <dbReference type="ARBA" id="ARBA00023224"/>
    </source>
</evidence>
<gene>
    <name evidence="11" type="ORF">V1477_002692</name>
</gene>
<evidence type="ECO:0000256" key="10">
    <source>
        <dbReference type="SAM" id="Phobius"/>
    </source>
</evidence>
<feature type="transmembrane region" description="Helical" evidence="10">
    <location>
        <begin position="1152"/>
        <end position="1172"/>
    </location>
</feature>
<feature type="transmembrane region" description="Helical" evidence="10">
    <location>
        <begin position="413"/>
        <end position="440"/>
    </location>
</feature>
<feature type="transmembrane region" description="Helical" evidence="10">
    <location>
        <begin position="121"/>
        <end position="142"/>
    </location>
</feature>
<feature type="transmembrane region" description="Helical" evidence="10">
    <location>
        <begin position="706"/>
        <end position="726"/>
    </location>
</feature>
<feature type="transmembrane region" description="Helical" evidence="10">
    <location>
        <begin position="823"/>
        <end position="849"/>
    </location>
</feature>
<feature type="transmembrane region" description="Helical" evidence="10">
    <location>
        <begin position="938"/>
        <end position="958"/>
    </location>
</feature>
<feature type="transmembrane region" description="Helical" evidence="10">
    <location>
        <begin position="680"/>
        <end position="700"/>
    </location>
</feature>
<keyword evidence="6 10" id="KW-1133">Transmembrane helix</keyword>
<dbReference type="EMBL" id="JAYRBN010000028">
    <property type="protein sequence ID" value="KAL2749082.1"/>
    <property type="molecule type" value="Genomic_DNA"/>
</dbReference>
<dbReference type="GO" id="GO:0007608">
    <property type="term" value="P:sensory perception of smell"/>
    <property type="evidence" value="ECO:0007669"/>
    <property type="project" value="UniProtKB-KW"/>
</dbReference>
<dbReference type="PANTHER" id="PTHR21137:SF35">
    <property type="entry name" value="ODORANT RECEPTOR 19A-RELATED"/>
    <property type="match status" value="1"/>
</dbReference>
<keyword evidence="4 10" id="KW-0812">Transmembrane</keyword>
<keyword evidence="7 10" id="KW-0472">Membrane</keyword>
<keyword evidence="9" id="KW-0807">Transducer</keyword>
<evidence type="ECO:0000313" key="11">
    <source>
        <dbReference type="EMBL" id="KAL2749082.1"/>
    </source>
</evidence>
<feature type="transmembrane region" description="Helical" evidence="10">
    <location>
        <begin position="1039"/>
        <end position="1058"/>
    </location>
</feature>
<evidence type="ECO:0000256" key="1">
    <source>
        <dbReference type="ARBA" id="ARBA00004651"/>
    </source>
</evidence>
<keyword evidence="8" id="KW-0675">Receptor</keyword>
<dbReference type="PANTHER" id="PTHR21137">
    <property type="entry name" value="ODORANT RECEPTOR"/>
    <property type="match status" value="1"/>
</dbReference>
<feature type="transmembrane region" description="Helical" evidence="10">
    <location>
        <begin position="1276"/>
        <end position="1293"/>
    </location>
</feature>
<keyword evidence="2" id="KW-1003">Cell membrane</keyword>
<feature type="transmembrane region" description="Helical" evidence="10">
    <location>
        <begin position="460"/>
        <end position="490"/>
    </location>
</feature>
<feature type="transmembrane region" description="Helical" evidence="10">
    <location>
        <begin position="619"/>
        <end position="640"/>
    </location>
</feature>
<feature type="transmembrane region" description="Helical" evidence="10">
    <location>
        <begin position="1008"/>
        <end position="1033"/>
    </location>
</feature>
<evidence type="ECO:0000256" key="8">
    <source>
        <dbReference type="ARBA" id="ARBA00023170"/>
    </source>
</evidence>
<dbReference type="GO" id="GO:0005886">
    <property type="term" value="C:plasma membrane"/>
    <property type="evidence" value="ECO:0007669"/>
    <property type="project" value="UniProtKB-SubCell"/>
</dbReference>
<comment type="caution">
    <text evidence="11">The sequence shown here is derived from an EMBL/GenBank/DDBJ whole genome shotgun (WGS) entry which is preliminary data.</text>
</comment>
<name>A0ABD2CVB7_VESMC</name>
<dbReference type="GO" id="GO:0007165">
    <property type="term" value="P:signal transduction"/>
    <property type="evidence" value="ECO:0007669"/>
    <property type="project" value="UniProtKB-KW"/>
</dbReference>
<evidence type="ECO:0000256" key="4">
    <source>
        <dbReference type="ARBA" id="ARBA00022692"/>
    </source>
</evidence>
<feature type="transmembrane region" description="Helical" evidence="10">
    <location>
        <begin position="767"/>
        <end position="792"/>
    </location>
</feature>
<feature type="transmembrane region" description="Helical" evidence="10">
    <location>
        <begin position="646"/>
        <end position="668"/>
    </location>
</feature>
<evidence type="ECO:0000256" key="5">
    <source>
        <dbReference type="ARBA" id="ARBA00022725"/>
    </source>
</evidence>
<sequence>MDFFENRYYNINRVLMYVIGIWPYQNSKRTLRIILSYTILTVTTIVLIAKFTTTKYDVDLLVDIFTFLIPNLCYYSGYCTCHYNMRKIKKLFDMIKFDWGELKNPEEMAIIKKYATKSKNYTIILTVIFIGFFFIFIVIYLLPHLLNVVVPLNQPRKSKSFPIETFFKIEDSIYGLVLIFFLIASLGVIALAAYGSFLLFIQHACGMLSLTGFILEHVFIDSEQCIYNNNENEMIYKSIIRSIRFHIRTLKFIDFIKDISEECYTIQISLVLILIASDYLKIKKEISENIDDAIICIIHIIGIMFSLFINCHAGQQIIDHSNYVFHKAKVIPWYLVSKKIQKSAIIILMRSQKSCYLEVGRTFISSYEFFVLVLKTSMSYATLKELLEQIKFDWMKLETEQERKIFQKYAKETLILFGFLNAISFLTLSPVLLNVIAPLNESRIYEIPFPVEVFFDTTKYFYVTFCLICFLLNIMGCVSLGLYSFVLMILQHCSGLFELVGRSNSFLMIEFLSIFRYIWENSVEDKKEIYTNRENKLIYKRIIRGVWFHKRTIKLILKIKLTMENFKEILTCMMHIVGNVAWAFINCYFGQKVIDSSSDVYTKICNSRWYLSSTKMQKIILLIITRSLKPSYVSIGGTFISSLELFASMVQTSISYAMISLSPIGLWPSTERKTRLIRRFIVILNCFSILLLQTLKIIMTNYKIDIIFEILPYFLICFAGIFMHLNNSINSSQMYRLLEIIKDDWHEQEGTKEFEVMKKFAQDSKTYSIIMLAIFYVPVYIIMIASTLPLALDFINPLNETRPRTLPILMEFYVDEQKHFCPLLMIIFVMLLILGLTLISNCTLFLVFIQHLCGMFYVVGNMVDNVFNDKHCSEVETYAKIVRCIKYHKQALEFEMKLRALYEHVYLGLVIIGLFLMATSVIQLIQKNTFKLENPIESLVSIIIFISSTIIIYLKCYFGQKLIDHSTYLLNKIFNTPWYLLTKKSQILLWFMMARSTKPCYLSCGKPFCISIQFFASMLQTAVSYAMITSIITVDDFQLLMEVISNFVLYLTCVLMYYNSLFNMPKISQLLELIKQDWLEKENMKEFEIMKKYAKDGRMYSLMIIMLIYGLIILVMSVSAIPYILDIYFPLNQTRFHTLPFSVELFIDTEKYYCLAFFIIFFTSSLSCIVVVGNYTLFAVLVYHICGMFCVVRNMLDDVVDVTKEYVYDRNTEDIAYAKIIRSIKYHKKTLEFDSIFNSSFEQGLSILVVLGSFIIIITFLRLLKNSAFEYENIRETIFSILNIIVNCGILYMKCHLGQKIIDHSVLIFDKTKYSTNP</sequence>
<proteinExistence type="predicted"/>
<feature type="transmembrane region" description="Helical" evidence="10">
    <location>
        <begin position="64"/>
        <end position="85"/>
    </location>
</feature>
<keyword evidence="5" id="KW-0552">Olfaction</keyword>
<evidence type="ECO:0000256" key="3">
    <source>
        <dbReference type="ARBA" id="ARBA00022606"/>
    </source>
</evidence>
<feature type="transmembrane region" description="Helical" evidence="10">
    <location>
        <begin position="1100"/>
        <end position="1125"/>
    </location>
</feature>
<feature type="transmembrane region" description="Helical" evidence="10">
    <location>
        <begin position="905"/>
        <end position="926"/>
    </location>
</feature>
<keyword evidence="12" id="KW-1185">Reference proteome</keyword>
<keyword evidence="3" id="KW-0716">Sensory transduction</keyword>
<dbReference type="Proteomes" id="UP001607303">
    <property type="component" value="Unassembled WGS sequence"/>
</dbReference>
<feature type="transmembrane region" description="Helical" evidence="10">
    <location>
        <begin position="173"/>
        <end position="201"/>
    </location>
</feature>
<protein>
    <submittedName>
        <fullName evidence="11">Odorant receptor 4-like</fullName>
    </submittedName>
</protein>
<evidence type="ECO:0000256" key="6">
    <source>
        <dbReference type="ARBA" id="ARBA00022989"/>
    </source>
</evidence>
<organism evidence="11 12">
    <name type="scientific">Vespula maculifrons</name>
    <name type="common">Eastern yellow jacket</name>
    <name type="synonym">Wasp</name>
    <dbReference type="NCBI Taxonomy" id="7453"/>
    <lineage>
        <taxon>Eukaryota</taxon>
        <taxon>Metazoa</taxon>
        <taxon>Ecdysozoa</taxon>
        <taxon>Arthropoda</taxon>
        <taxon>Hexapoda</taxon>
        <taxon>Insecta</taxon>
        <taxon>Pterygota</taxon>
        <taxon>Neoptera</taxon>
        <taxon>Endopterygota</taxon>
        <taxon>Hymenoptera</taxon>
        <taxon>Apocrita</taxon>
        <taxon>Aculeata</taxon>
        <taxon>Vespoidea</taxon>
        <taxon>Vespidae</taxon>
        <taxon>Vespinae</taxon>
        <taxon>Vespula</taxon>
    </lineage>
</organism>
<accession>A0ABD2CVB7</accession>